<keyword evidence="8" id="KW-0808">Transferase</keyword>
<keyword evidence="7" id="KW-0963">Cytoplasm</keyword>
<dbReference type="GO" id="GO:0043023">
    <property type="term" value="F:ribosomal large subunit binding"/>
    <property type="evidence" value="ECO:0007669"/>
    <property type="project" value="TreeGrafter"/>
</dbReference>
<dbReference type="Gene3D" id="1.25.10.10">
    <property type="entry name" value="Leucine-rich Repeat Variant"/>
    <property type="match status" value="1"/>
</dbReference>
<evidence type="ECO:0000256" key="1">
    <source>
        <dbReference type="ARBA" id="ARBA00000900"/>
    </source>
</evidence>
<keyword evidence="12" id="KW-0833">Ubl conjugation pathway</keyword>
<dbReference type="PANTHER" id="PTHR12389">
    <property type="entry name" value="ZINC FINGER PROTEIN 294"/>
    <property type="match status" value="1"/>
</dbReference>
<feature type="compositionally biased region" description="Basic and acidic residues" evidence="16">
    <location>
        <begin position="1591"/>
        <end position="1605"/>
    </location>
</feature>
<evidence type="ECO:0000256" key="7">
    <source>
        <dbReference type="ARBA" id="ARBA00022490"/>
    </source>
</evidence>
<dbReference type="GO" id="GO:1990112">
    <property type="term" value="C:RQC complex"/>
    <property type="evidence" value="ECO:0007669"/>
    <property type="project" value="InterPro"/>
</dbReference>
<comment type="pathway">
    <text evidence="3">Protein modification; protein ubiquitination.</text>
</comment>
<dbReference type="SUPFAM" id="SSF48371">
    <property type="entry name" value="ARM repeat"/>
    <property type="match status" value="1"/>
</dbReference>
<comment type="similarity">
    <text evidence="4">Belongs to the LTN1 family.</text>
</comment>
<evidence type="ECO:0000256" key="16">
    <source>
        <dbReference type="SAM" id="MobiDB-lite"/>
    </source>
</evidence>
<dbReference type="InterPro" id="IPR054476">
    <property type="entry name" value="Ltn1_N"/>
</dbReference>
<dbReference type="GO" id="GO:0008270">
    <property type="term" value="F:zinc ion binding"/>
    <property type="evidence" value="ECO:0007669"/>
    <property type="project" value="UniProtKB-KW"/>
</dbReference>
<dbReference type="GO" id="GO:1990116">
    <property type="term" value="P:ribosome-associated ubiquitin-dependent protein catabolic process"/>
    <property type="evidence" value="ECO:0007669"/>
    <property type="project" value="InterPro"/>
</dbReference>
<dbReference type="SUPFAM" id="SSF57850">
    <property type="entry name" value="RING/U-box"/>
    <property type="match status" value="1"/>
</dbReference>
<evidence type="ECO:0000256" key="10">
    <source>
        <dbReference type="ARBA" id="ARBA00022737"/>
    </source>
</evidence>
<dbReference type="EMBL" id="QNGE01001443">
    <property type="protein sequence ID" value="KAA3677567.1"/>
    <property type="molecule type" value="Genomic_DNA"/>
</dbReference>
<dbReference type="InterPro" id="IPR039795">
    <property type="entry name" value="LTN1/Rkr1"/>
</dbReference>
<reference evidence="19 20" key="1">
    <citation type="journal article" date="2019" name="Gigascience">
        <title>Whole-genome sequence of the oriental lung fluke Paragonimus westermani.</title>
        <authorList>
            <person name="Oey H."/>
            <person name="Zakrzewski M."/>
            <person name="Narain K."/>
            <person name="Devi K.R."/>
            <person name="Agatsuma T."/>
            <person name="Nawaratna S."/>
            <person name="Gobert G.N."/>
            <person name="Jones M.K."/>
            <person name="Ragan M.A."/>
            <person name="McManus D.P."/>
            <person name="Krause L."/>
        </authorList>
    </citation>
    <scope>NUCLEOTIDE SEQUENCE [LARGE SCALE GENOMIC DNA]</scope>
    <source>
        <strain evidence="19 20">IND2009</strain>
    </source>
</reference>
<evidence type="ECO:0000256" key="9">
    <source>
        <dbReference type="ARBA" id="ARBA00022723"/>
    </source>
</evidence>
<evidence type="ECO:0000256" key="13">
    <source>
        <dbReference type="ARBA" id="ARBA00022833"/>
    </source>
</evidence>
<dbReference type="EC" id="2.3.2.27" evidence="5"/>
<dbReference type="InterPro" id="IPR011989">
    <property type="entry name" value="ARM-like"/>
</dbReference>
<evidence type="ECO:0000256" key="2">
    <source>
        <dbReference type="ARBA" id="ARBA00004514"/>
    </source>
</evidence>
<protein>
    <recommendedName>
        <fullName evidence="6">E3 ubiquitin-protein ligase listerin</fullName>
        <ecNumber evidence="5">2.3.2.27</ecNumber>
    </recommendedName>
    <alternativeName>
        <fullName evidence="14">RING-type E3 ubiquitin transferase listerin</fullName>
    </alternativeName>
</protein>
<evidence type="ECO:0000256" key="6">
    <source>
        <dbReference type="ARBA" id="ARBA00017157"/>
    </source>
</evidence>
<dbReference type="Pfam" id="PF23009">
    <property type="entry name" value="UBC_like"/>
    <property type="match status" value="1"/>
</dbReference>
<keyword evidence="9" id="KW-0479">Metal-binding</keyword>
<organism evidence="19 20">
    <name type="scientific">Paragonimus westermani</name>
    <dbReference type="NCBI Taxonomy" id="34504"/>
    <lineage>
        <taxon>Eukaryota</taxon>
        <taxon>Metazoa</taxon>
        <taxon>Spiralia</taxon>
        <taxon>Lophotrochozoa</taxon>
        <taxon>Platyhelminthes</taxon>
        <taxon>Trematoda</taxon>
        <taxon>Digenea</taxon>
        <taxon>Plagiorchiida</taxon>
        <taxon>Troglotremata</taxon>
        <taxon>Troglotrematidae</taxon>
        <taxon>Paragonimus</taxon>
    </lineage>
</organism>
<dbReference type="InterPro" id="IPR001841">
    <property type="entry name" value="Znf_RING"/>
</dbReference>
<keyword evidence="20" id="KW-1185">Reference proteome</keyword>
<accession>A0A5J4NPJ2</accession>
<keyword evidence="17" id="KW-0732">Signal</keyword>
<feature type="domain" description="RING-type" evidence="18">
    <location>
        <begin position="2212"/>
        <end position="2259"/>
    </location>
</feature>
<feature type="compositionally biased region" description="Acidic residues" evidence="16">
    <location>
        <begin position="1570"/>
        <end position="1590"/>
    </location>
</feature>
<evidence type="ECO:0000256" key="3">
    <source>
        <dbReference type="ARBA" id="ARBA00004906"/>
    </source>
</evidence>
<dbReference type="InterPro" id="IPR039804">
    <property type="entry name" value="RING-CH-C4HC3_LTN1"/>
</dbReference>
<name>A0A5J4NPJ2_9TREM</name>
<evidence type="ECO:0000256" key="4">
    <source>
        <dbReference type="ARBA" id="ARBA00007997"/>
    </source>
</evidence>
<dbReference type="InterPro" id="IPR054478">
    <property type="entry name" value="LTN1_UBC"/>
</dbReference>
<evidence type="ECO:0000259" key="18">
    <source>
        <dbReference type="PROSITE" id="PS50089"/>
    </source>
</evidence>
<dbReference type="PROSITE" id="PS50089">
    <property type="entry name" value="ZF_RING_2"/>
    <property type="match status" value="1"/>
</dbReference>
<evidence type="ECO:0000313" key="20">
    <source>
        <dbReference type="Proteomes" id="UP000324629"/>
    </source>
</evidence>
<evidence type="ECO:0000313" key="19">
    <source>
        <dbReference type="EMBL" id="KAA3677567.1"/>
    </source>
</evidence>
<evidence type="ECO:0000256" key="5">
    <source>
        <dbReference type="ARBA" id="ARBA00012483"/>
    </source>
</evidence>
<dbReference type="UniPathway" id="UPA00143"/>
<feature type="region of interest" description="Disordered" evidence="16">
    <location>
        <begin position="1559"/>
        <end position="1611"/>
    </location>
</feature>
<dbReference type="Pfam" id="PF22958">
    <property type="entry name" value="Ltn1_1st"/>
    <property type="match status" value="1"/>
</dbReference>
<proteinExistence type="inferred from homology"/>
<dbReference type="Proteomes" id="UP000324629">
    <property type="component" value="Unassembled WGS sequence"/>
</dbReference>
<dbReference type="PANTHER" id="PTHR12389:SF0">
    <property type="entry name" value="E3 UBIQUITIN-PROTEIN LIGASE LISTERIN"/>
    <property type="match status" value="1"/>
</dbReference>
<comment type="caution">
    <text evidence="19">The sequence shown here is derived from an EMBL/GenBank/DDBJ whole genome shotgun (WGS) entry which is preliminary data.</text>
</comment>
<dbReference type="InterPro" id="IPR013083">
    <property type="entry name" value="Znf_RING/FYVE/PHD"/>
</dbReference>
<dbReference type="GO" id="GO:0061630">
    <property type="term" value="F:ubiquitin protein ligase activity"/>
    <property type="evidence" value="ECO:0007669"/>
    <property type="project" value="UniProtKB-EC"/>
</dbReference>
<dbReference type="FunFam" id="3.30.40.10:FF:000038">
    <property type="entry name" value="E3 ubiquitin-protein ligase listerin"/>
    <property type="match status" value="1"/>
</dbReference>
<evidence type="ECO:0000256" key="17">
    <source>
        <dbReference type="SAM" id="SignalP"/>
    </source>
</evidence>
<evidence type="ECO:0000256" key="15">
    <source>
        <dbReference type="PROSITE-ProRule" id="PRU00175"/>
    </source>
</evidence>
<comment type="subcellular location">
    <subcellularLocation>
        <location evidence="2">Cytoplasm</location>
        <location evidence="2">Cytosol</location>
    </subcellularLocation>
</comment>
<evidence type="ECO:0000256" key="11">
    <source>
        <dbReference type="ARBA" id="ARBA00022771"/>
    </source>
</evidence>
<dbReference type="InterPro" id="IPR016024">
    <property type="entry name" value="ARM-type_fold"/>
</dbReference>
<dbReference type="GO" id="GO:0016567">
    <property type="term" value="P:protein ubiquitination"/>
    <property type="evidence" value="ECO:0007669"/>
    <property type="project" value="UniProtKB-UniPathway"/>
</dbReference>
<dbReference type="GO" id="GO:0072344">
    <property type="term" value="P:rescue of stalled ribosome"/>
    <property type="evidence" value="ECO:0007669"/>
    <property type="project" value="TreeGrafter"/>
</dbReference>
<evidence type="ECO:0000256" key="8">
    <source>
        <dbReference type="ARBA" id="ARBA00022679"/>
    </source>
</evidence>
<dbReference type="GO" id="GO:0005829">
    <property type="term" value="C:cytosol"/>
    <property type="evidence" value="ECO:0007669"/>
    <property type="project" value="UniProtKB-SubCell"/>
</dbReference>
<feature type="signal peptide" evidence="17">
    <location>
        <begin position="1"/>
        <end position="21"/>
    </location>
</feature>
<keyword evidence="11 15" id="KW-0863">Zinc-finger</keyword>
<evidence type="ECO:0000256" key="12">
    <source>
        <dbReference type="ARBA" id="ARBA00022786"/>
    </source>
</evidence>
<comment type="catalytic activity">
    <reaction evidence="1">
        <text>S-ubiquitinyl-[E2 ubiquitin-conjugating enzyme]-L-cysteine + [acceptor protein]-L-lysine = [E2 ubiquitin-conjugating enzyme]-L-cysteine + N(6)-ubiquitinyl-[acceptor protein]-L-lysine.</text>
        <dbReference type="EC" id="2.3.2.27"/>
    </reaction>
</comment>
<keyword evidence="10" id="KW-0677">Repeat</keyword>
<keyword evidence="13" id="KW-0862">Zinc</keyword>
<dbReference type="Gene3D" id="3.30.40.10">
    <property type="entry name" value="Zinc/RING finger domain, C3HC4 (zinc finger)"/>
    <property type="match status" value="1"/>
</dbReference>
<gene>
    <name evidence="19" type="ORF">DEA37_0009331</name>
</gene>
<feature type="chain" id="PRO_5023845966" description="E3 ubiquitin-protein ligase listerin" evidence="17">
    <location>
        <begin position="22"/>
        <end position="2270"/>
    </location>
</feature>
<sequence length="2270" mass="252957">MSTVLLTFSLLSCNLFHSMGGKKKVSGIQPRVKNNLKPSSSEKAAHFLVQQIGGLGLSSPLLFGQTTPVASGLPIDSTSSAHAKLAGFVPIPQDPDALGLDPGLLNVLRRLDKRDVRTKQKALQEFCQLIRSEDVPDDEVLETGAVTAILPFWPRLYRMLSANSDRKVRELVQSAMYVLAKRVGRELAPYLKQLLPIWAFATVDFHEPAASLAEQGLSNVFPNGKRTEAYRVCARHLLDLFETKLNEDLLQVASISEKRVNVVRPVSNSNTSELEQYSQSETAFIKLASTIRFATVLAMELVTLPSDSPHLQRFCALVAPDNLWSRVSREIMHRLSPTRSTDCRSLIGSSSLVHASLYKLCSALCCNSSWATWLSETTEGNELARYLTASTLGRLGSVVTPVADPCPMRSNRANSAYILIPPPIGLANVASSYSQCWDAALACLLNFSGELVWSTLDWHSNLVPQLEILLAKDGIIHAKQVYPNLLTLLSKFPVDFAALTETDQRILEKLFVNASLSGLEHSITSKSGENTIVADGSQSSLVTYIDPSVSVVVVTGVLECSRFLVDRLSNAYSFTSVDDMANQIPLLHSLLTKVILRILADALDVLSDSRTTYLVCTQPPAYRQAYLDVVFMQVARFCANLGRSHLTSKCTLFEWIRRKLFVWMSCGSVNSSLPDPTVTGDHFRFGLLDPLRLIHLVDHLAISGRFETPKTISQTSSDQVISSLSEFDRQAVQHEWCVQLLGDISKQVQAKLEEKSLPLTLISCLYIAYFCVNGYLPKDLGACPTPSLDNKLFTVILPNLPEDVQVTCWSRATVHGLVKAWCPVGTCAASPPPPDTTCSRFVRYLLPALLDVLPFVGNQFCEHFVTLCSSLSKHWLTRLLTEENSKNRQLALSNFSGLLSQIFAASSRESVPLEQLRASLLDTLTNCLNIYHRPDSHAVLIYDVSSQLLQNLTSVLLVLIEAISPVRFVSVSSANLISPWYYQLTQVLFALYSLEHFELVASVLKLESSPVSFVLASSKMQADPQPDEHLPSLVPRVEHLLFSYYATEMDSNQPIGDTILSLYELVFRTVCHLSYVPGGLIRFMKLVKSGSSHRALATHWLVQLSTSIKRIVEESVRDYLPSDGSLPPSRSLLPGFGCLIRLPLLGKAFRLHQFGMCLDLPADLRPHQDDYVNYLHCLGLLRAWLCGFPEPWDLWLEFGWPIPSQTNVDTFTSEPARPAFVQASESLRCDYGRLWHDATNHLTLTELINLMTVRDPSVLLYDADPRVRCWINSVLNAVLLNRVRTVHPNSWPYPFTRIASCTDELDVSWIEQNLLPTSEPSDTIAFHRLVELCLPAGIVRRCLPRQELLGRLKSLSLESSDHNPNPTDPTYEYEKTSRILELCSSLTSVRVVTPIYVSTFLSIPTEDCRKWLTEIGEASEGEAKSSLWTFQSGFHASLAALSFFESLLLLWQPWQWHSNNRSDKSNVTHQLGLIQLSLRLQQLRPSLTRSQWDLMLCLIVSWVCNVVEHSSALDSELGQWNLLGFRAFRAAAALGGVFIDRSTAPVGLDLFLLSSLRPKPPQVDKSSAGDEWDDDLDAEADDVEPNDVDDIVAKEDESEDTEKSVSENGDASETHLLAGFDEIDEEHEVVLPDVDVEGADNENDIFNQNVVLPRRGRVPLTIRTDWDNFFAAHLYSSLLPLLFKSCLPSSGSVSVAETPVHLQAFCAAFATCSSRDLVRLLTDQPQLVLEYLVDFSIGHFDVVRISQLIRTRTGSVSELTPGLRASFDLACRLLSASPTQSGQLLGHILLNRLVCTYTYRPTSGKTLSLSNFLIHRLPTSWLSALYDPLPAELEQDLTSDNGMAHWGRGSRVLSYLVDFSLQHGWTLNCVAHQSILRYLLAWDAILTLFTSAGPQARARLQCALLGSSAALFDRLMLCLGLLLPPPSNLEAFASTPCRLEPDERLRLPVSSIRTDLIAALSLFSAARQRRPMRLATPLTSEDDQEWRDAFGPDDPLLGLPGRRLIRDISHLSVRLFRRFLAEAPALIRRWCIRLNDSSSAPDPLPASLVTSPLASCKPGRLRQLAIAIDTLISRHLSTGLARDEVILVQYRAHLRQLKQSDHISKGWFDFLTSSTEVGSMSIRTRPLSKEVVATYQVTDEHSIEMLIQLPVNYPLGLTTVKCGRGVAVSTQQWHTWSVQLSVFINNQNGSILDGIDLWQRNVRKKFEGVSECAICYSVVHNTNFSLPKMQCHTCRKLFHYACMYRWFTTSRNPACPLCRNMFFGPTGRPT</sequence>
<evidence type="ECO:0000256" key="14">
    <source>
        <dbReference type="ARBA" id="ARBA00032366"/>
    </source>
</evidence>
<dbReference type="CDD" id="cd16491">
    <property type="entry name" value="RING-CH-C4HC3_LTN1"/>
    <property type="match status" value="1"/>
</dbReference>